<sequence>MATYDLYFIPLSSLTTTNPRGPSGGDRGYIFPNNENGNLDADDWTRGTLRLTGAPTTLSVSDNNTDPSFDDDFDNEQVLASPYGGLPAGTTVEPNYGYILSGSDGSQLTIYAVNIDNDTDNIYGIVSNKPLTPGVTYTTVEVFVNANPPYASLVTAPDGVVDGTAGAELMGPGFTDRQGDQIDGTDGLNDVIASGGGNDSVNAGQGSDTVYAGTGNDSVQGGVGNDVLYGYGDTLNGADTVAEADTLIGELGNDSLYGGMGDDRLYGDDTAGTDTLGGADSLVGGAGNDSLVGGFGDDTLDGGADSDTLVGGAGSDSLLGGLGTDTLDGGDGADRLFGDDTAGTDTLGGADSLSGGAGNDTLIGGFGNDVLDGGADNDVIRGGDGNDFVVGGSGADLVDGGAGNDFVTGDSYDPSNGTNVHVDDLIADTLTGGEGNDTFLAGSGDIITDFNVGNTGTVNDGDTTNNDFVDLSRYYNAENLALYNASHGGVDYANPLAWLRADQADGLLNMLDGTGGLPSFTLTLQDGAGAAVAGSALTVENTAVLCFAADAMIETERGPVAAGDLAVGDLVVTRDAGLQPIRWIGTRRLDAATLAAWPQMRPVRIRAGALGRGVPSADLDVSPQHRVLVRSRIAQRMFGTDEVLVAAKQLLQIEGIDVVADGAEVTYVHFLFDDHQIVISNGAETESLYTGAEALRSVGEAAREEILALFPELRIRAEAPDGARVLASGRMGRKLAVRHAENGKPLVS</sequence>
<feature type="domain" description="Hedgehog/Intein (Hint)" evidence="4">
    <location>
        <begin position="546"/>
        <end position="691"/>
    </location>
</feature>
<accession>A0ABV6T6F9</accession>
<dbReference type="SUPFAM" id="SSF51120">
    <property type="entry name" value="beta-Roll"/>
    <property type="match status" value="3"/>
</dbReference>
<dbReference type="Gene3D" id="2.150.10.10">
    <property type="entry name" value="Serralysin-like metalloprotease, C-terminal"/>
    <property type="match status" value="3"/>
</dbReference>
<organism evidence="5 6">
    <name type="scientific">Paracoccus panacisoli</name>
    <dbReference type="NCBI Taxonomy" id="1510163"/>
    <lineage>
        <taxon>Bacteria</taxon>
        <taxon>Pseudomonadati</taxon>
        <taxon>Pseudomonadota</taxon>
        <taxon>Alphaproteobacteria</taxon>
        <taxon>Rhodobacterales</taxon>
        <taxon>Paracoccaceae</taxon>
        <taxon>Paracoccus</taxon>
    </lineage>
</organism>
<evidence type="ECO:0000313" key="6">
    <source>
        <dbReference type="Proteomes" id="UP001589920"/>
    </source>
</evidence>
<gene>
    <name evidence="5" type="ORF">ACFHYO_05775</name>
</gene>
<evidence type="ECO:0000256" key="3">
    <source>
        <dbReference type="SAM" id="MobiDB-lite"/>
    </source>
</evidence>
<dbReference type="PANTHER" id="PTHR38340">
    <property type="entry name" value="S-LAYER PROTEIN"/>
    <property type="match status" value="1"/>
</dbReference>
<keyword evidence="6" id="KW-1185">Reference proteome</keyword>
<dbReference type="InterPro" id="IPR001343">
    <property type="entry name" value="Hemolysn_Ca-bd"/>
</dbReference>
<dbReference type="EMBL" id="JBHMQU010000022">
    <property type="protein sequence ID" value="MFC0811623.1"/>
    <property type="molecule type" value="Genomic_DNA"/>
</dbReference>
<dbReference type="Pfam" id="PF00353">
    <property type="entry name" value="HemolysinCabind"/>
    <property type="match status" value="7"/>
</dbReference>
<protein>
    <submittedName>
        <fullName evidence="5">Hint domain-containing protein</fullName>
    </submittedName>
</protein>
<comment type="caution">
    <text evidence="5">The sequence shown here is derived from an EMBL/GenBank/DDBJ whole genome shotgun (WGS) entry which is preliminary data.</text>
</comment>
<feature type="region of interest" description="Disordered" evidence="3">
    <location>
        <begin position="194"/>
        <end position="217"/>
    </location>
</feature>
<keyword evidence="2" id="KW-0964">Secreted</keyword>
<feature type="compositionally biased region" description="Polar residues" evidence="3">
    <location>
        <begin position="199"/>
        <end position="208"/>
    </location>
</feature>
<dbReference type="Pfam" id="PF13403">
    <property type="entry name" value="Hint_2"/>
    <property type="match status" value="1"/>
</dbReference>
<dbReference type="PRINTS" id="PR00313">
    <property type="entry name" value="CABNDNGRPT"/>
</dbReference>
<evidence type="ECO:0000256" key="2">
    <source>
        <dbReference type="ARBA" id="ARBA00022525"/>
    </source>
</evidence>
<dbReference type="InterPro" id="IPR028992">
    <property type="entry name" value="Hedgehog/Intein_dom"/>
</dbReference>
<dbReference type="Proteomes" id="UP001589920">
    <property type="component" value="Unassembled WGS sequence"/>
</dbReference>
<proteinExistence type="predicted"/>
<dbReference type="InterPro" id="IPR018511">
    <property type="entry name" value="Hemolysin-typ_Ca-bd_CS"/>
</dbReference>
<dbReference type="SUPFAM" id="SSF51294">
    <property type="entry name" value="Hedgehog/intein (Hint) domain"/>
    <property type="match status" value="1"/>
</dbReference>
<evidence type="ECO:0000313" key="5">
    <source>
        <dbReference type="EMBL" id="MFC0811623.1"/>
    </source>
</evidence>
<evidence type="ECO:0000259" key="4">
    <source>
        <dbReference type="Pfam" id="PF13403"/>
    </source>
</evidence>
<dbReference type="InterPro" id="IPR036844">
    <property type="entry name" value="Hint_dom_sf"/>
</dbReference>
<dbReference type="RefSeq" id="WP_394318994.1">
    <property type="nucleotide sequence ID" value="NZ_JBHMQU010000022.1"/>
</dbReference>
<name>A0ABV6T6F9_9RHOB</name>
<comment type="subcellular location">
    <subcellularLocation>
        <location evidence="1">Secreted</location>
    </subcellularLocation>
</comment>
<dbReference type="PANTHER" id="PTHR38340:SF1">
    <property type="entry name" value="S-LAYER PROTEIN"/>
    <property type="match status" value="1"/>
</dbReference>
<reference evidence="5 6" key="1">
    <citation type="submission" date="2024-09" db="EMBL/GenBank/DDBJ databases">
        <authorList>
            <person name="Sun Q."/>
            <person name="Mori K."/>
        </authorList>
    </citation>
    <scope>NUCLEOTIDE SEQUENCE [LARGE SCALE GENOMIC DNA]</scope>
    <source>
        <strain evidence="5 6">KCTC 42086</strain>
    </source>
</reference>
<evidence type="ECO:0000256" key="1">
    <source>
        <dbReference type="ARBA" id="ARBA00004613"/>
    </source>
</evidence>
<dbReference type="PROSITE" id="PS00330">
    <property type="entry name" value="HEMOLYSIN_CALCIUM"/>
    <property type="match status" value="4"/>
</dbReference>
<dbReference type="InterPro" id="IPR050557">
    <property type="entry name" value="RTX_toxin/Mannuronan_C5-epim"/>
</dbReference>
<dbReference type="InterPro" id="IPR011049">
    <property type="entry name" value="Serralysin-like_metalloprot_C"/>
</dbReference>